<dbReference type="InterPro" id="IPR012677">
    <property type="entry name" value="Nucleotide-bd_a/b_plait_sf"/>
</dbReference>
<name>A0AAV5QTJ6_9ASCO</name>
<keyword evidence="3" id="KW-0539">Nucleus</keyword>
<comment type="caution">
    <text evidence="8">The sequence shown here is derived from an EMBL/GenBank/DDBJ whole genome shotgun (WGS) entry which is preliminary data.</text>
</comment>
<keyword evidence="2 5" id="KW-0694">RNA-binding</keyword>
<accession>A0AAV5QTJ6</accession>
<dbReference type="GO" id="GO:0030619">
    <property type="term" value="F:U1 snRNA binding"/>
    <property type="evidence" value="ECO:0007669"/>
    <property type="project" value="TreeGrafter"/>
</dbReference>
<dbReference type="Pfam" id="PF00076">
    <property type="entry name" value="RRM_1"/>
    <property type="match status" value="1"/>
</dbReference>
<dbReference type="AlphaFoldDB" id="A0AAV5QTJ6"/>
<dbReference type="PANTHER" id="PTHR13952:SF5">
    <property type="entry name" value="U1 SMALL NUCLEAR RIBONUCLEOPROTEIN 70 KDA"/>
    <property type="match status" value="1"/>
</dbReference>
<dbReference type="Proteomes" id="UP001360560">
    <property type="component" value="Unassembled WGS sequence"/>
</dbReference>
<dbReference type="InterPro" id="IPR022023">
    <property type="entry name" value="U1snRNP70_N"/>
</dbReference>
<evidence type="ECO:0000256" key="4">
    <source>
        <dbReference type="ARBA" id="ARBA00023274"/>
    </source>
</evidence>
<feature type="domain" description="RRM" evidence="7">
    <location>
        <begin position="104"/>
        <end position="182"/>
    </location>
</feature>
<dbReference type="EMBL" id="BTFZ01000019">
    <property type="protein sequence ID" value="GMM38217.1"/>
    <property type="molecule type" value="Genomic_DNA"/>
</dbReference>
<sequence>MTSDASKFPPKIAKLFRPKPPLRYLPPNDIAPENRQNVYIDGISGLLPSVKDYMAIEYTPSESVQQKQQAEKRAKQQIKRAKLAEDLQKWNPEDDPQIRGNPYRTLFVGRLSYNVTEVDLQKEFSTYGAIERVRVVRDKETNKSKGYGFILFERESELNQACKSADGKVIDGRACIVDVERGRTVKNWKPRRLGGGVGGRGGVATGGRTQISSHKREDNSKRGFRGRHGDGYSRVGDSRSYGYGGRDGSGRYPRERDSRHKEYRERDPKPYVSDRDRERSKFRDQRIENERARGKPRAY</sequence>
<feature type="compositionally biased region" description="Basic and acidic residues" evidence="6">
    <location>
        <begin position="248"/>
        <end position="293"/>
    </location>
</feature>
<dbReference type="RefSeq" id="XP_064855213.1">
    <property type="nucleotide sequence ID" value="XM_064999141.1"/>
</dbReference>
<dbReference type="Gene3D" id="3.30.70.330">
    <property type="match status" value="1"/>
</dbReference>
<evidence type="ECO:0000256" key="3">
    <source>
        <dbReference type="ARBA" id="ARBA00023242"/>
    </source>
</evidence>
<evidence type="ECO:0000256" key="2">
    <source>
        <dbReference type="ARBA" id="ARBA00022884"/>
    </source>
</evidence>
<dbReference type="GO" id="GO:0005685">
    <property type="term" value="C:U1 snRNP"/>
    <property type="evidence" value="ECO:0007669"/>
    <property type="project" value="TreeGrafter"/>
</dbReference>
<comment type="subcellular location">
    <subcellularLocation>
        <location evidence="1">Nucleus</location>
    </subcellularLocation>
</comment>
<dbReference type="GeneID" id="90076206"/>
<protein>
    <submittedName>
        <fullName evidence="8">U1 snRNP complex subunit</fullName>
    </submittedName>
</protein>
<dbReference type="GO" id="GO:0071004">
    <property type="term" value="C:U2-type prespliceosome"/>
    <property type="evidence" value="ECO:0007669"/>
    <property type="project" value="TreeGrafter"/>
</dbReference>
<feature type="compositionally biased region" description="Gly residues" evidence="6">
    <location>
        <begin position="193"/>
        <end position="205"/>
    </location>
</feature>
<keyword evidence="9" id="KW-1185">Reference proteome</keyword>
<dbReference type="PROSITE" id="PS50102">
    <property type="entry name" value="RRM"/>
    <property type="match status" value="1"/>
</dbReference>
<dbReference type="GO" id="GO:0003729">
    <property type="term" value="F:mRNA binding"/>
    <property type="evidence" value="ECO:0007669"/>
    <property type="project" value="TreeGrafter"/>
</dbReference>
<dbReference type="InterPro" id="IPR035979">
    <property type="entry name" value="RBD_domain_sf"/>
</dbReference>
<evidence type="ECO:0000256" key="5">
    <source>
        <dbReference type="PROSITE-ProRule" id="PRU00176"/>
    </source>
</evidence>
<dbReference type="SMART" id="SM00360">
    <property type="entry name" value="RRM"/>
    <property type="match status" value="1"/>
</dbReference>
<feature type="compositionally biased region" description="Low complexity" evidence="6">
    <location>
        <begin position="232"/>
        <end position="241"/>
    </location>
</feature>
<dbReference type="GO" id="GO:0071011">
    <property type="term" value="C:precatalytic spliceosome"/>
    <property type="evidence" value="ECO:0007669"/>
    <property type="project" value="TreeGrafter"/>
</dbReference>
<dbReference type="SUPFAM" id="SSF54928">
    <property type="entry name" value="RNA-binding domain, RBD"/>
    <property type="match status" value="1"/>
</dbReference>
<evidence type="ECO:0000313" key="8">
    <source>
        <dbReference type="EMBL" id="GMM38217.1"/>
    </source>
</evidence>
<reference evidence="8 9" key="1">
    <citation type="journal article" date="2023" name="Elife">
        <title>Identification of key yeast species and microbe-microbe interactions impacting larval growth of Drosophila in the wild.</title>
        <authorList>
            <person name="Mure A."/>
            <person name="Sugiura Y."/>
            <person name="Maeda R."/>
            <person name="Honda K."/>
            <person name="Sakurai N."/>
            <person name="Takahashi Y."/>
            <person name="Watada M."/>
            <person name="Katoh T."/>
            <person name="Gotoh A."/>
            <person name="Gotoh Y."/>
            <person name="Taniguchi I."/>
            <person name="Nakamura K."/>
            <person name="Hayashi T."/>
            <person name="Katayama T."/>
            <person name="Uemura T."/>
            <person name="Hattori Y."/>
        </authorList>
    </citation>
    <scope>NUCLEOTIDE SEQUENCE [LARGE SCALE GENOMIC DNA]</scope>
    <source>
        <strain evidence="8 9">SC-9</strain>
    </source>
</reference>
<evidence type="ECO:0000256" key="1">
    <source>
        <dbReference type="ARBA" id="ARBA00004123"/>
    </source>
</evidence>
<dbReference type="InterPro" id="IPR000504">
    <property type="entry name" value="RRM_dom"/>
</dbReference>
<dbReference type="InterPro" id="IPR051183">
    <property type="entry name" value="U1_U11-U12_snRNP_70-35kDa"/>
</dbReference>
<organism evidence="8 9">
    <name type="scientific">Saccharomycopsis crataegensis</name>
    <dbReference type="NCBI Taxonomy" id="43959"/>
    <lineage>
        <taxon>Eukaryota</taxon>
        <taxon>Fungi</taxon>
        <taxon>Dikarya</taxon>
        <taxon>Ascomycota</taxon>
        <taxon>Saccharomycotina</taxon>
        <taxon>Saccharomycetes</taxon>
        <taxon>Saccharomycopsidaceae</taxon>
        <taxon>Saccharomycopsis</taxon>
    </lineage>
</organism>
<dbReference type="FunFam" id="3.30.70.330:FF:000132">
    <property type="entry name" value="Small nuclear ribonucleoprotein U11/U12 subunit 35"/>
    <property type="match status" value="1"/>
</dbReference>
<dbReference type="Pfam" id="PF12220">
    <property type="entry name" value="U1snRNP70_N"/>
    <property type="match status" value="1"/>
</dbReference>
<feature type="compositionally biased region" description="Basic and acidic residues" evidence="6">
    <location>
        <begin position="214"/>
        <end position="231"/>
    </location>
</feature>
<proteinExistence type="predicted"/>
<feature type="region of interest" description="Disordered" evidence="6">
    <location>
        <begin position="187"/>
        <end position="299"/>
    </location>
</feature>
<evidence type="ECO:0000313" key="9">
    <source>
        <dbReference type="Proteomes" id="UP001360560"/>
    </source>
</evidence>
<evidence type="ECO:0000256" key="6">
    <source>
        <dbReference type="SAM" id="MobiDB-lite"/>
    </source>
</evidence>
<dbReference type="PANTHER" id="PTHR13952">
    <property type="entry name" value="U1 SMALL NUCLEAR RIBONUCLEOPROTEIN 70 KD"/>
    <property type="match status" value="1"/>
</dbReference>
<evidence type="ECO:0000259" key="7">
    <source>
        <dbReference type="PROSITE" id="PS50102"/>
    </source>
</evidence>
<dbReference type="GO" id="GO:0000398">
    <property type="term" value="P:mRNA splicing, via spliceosome"/>
    <property type="evidence" value="ECO:0007669"/>
    <property type="project" value="TreeGrafter"/>
</dbReference>
<keyword evidence="4" id="KW-0687">Ribonucleoprotein</keyword>
<gene>
    <name evidence="8" type="ORF">DASC09_055560</name>
</gene>